<protein>
    <submittedName>
        <fullName evidence="4">Uncharacterized protein</fullName>
    </submittedName>
</protein>
<keyword evidence="5" id="KW-1185">Reference proteome</keyword>
<dbReference type="EMBL" id="JACDUS010000007">
    <property type="protein sequence ID" value="MBA2882110.1"/>
    <property type="molecule type" value="Genomic_DNA"/>
</dbReference>
<dbReference type="GO" id="GO:0009279">
    <property type="term" value="C:cell outer membrane"/>
    <property type="evidence" value="ECO:0007669"/>
    <property type="project" value="UniProtKB-SubCell"/>
</dbReference>
<gene>
    <name evidence="4" type="ORF">HNR65_002451</name>
</gene>
<name>A0A7W0HLB2_9BACT</name>
<dbReference type="Proteomes" id="UP000525298">
    <property type="component" value="Unassembled WGS sequence"/>
</dbReference>
<organism evidence="4 5">
    <name type="scientific">Desulfosalsimonas propionicica</name>
    <dbReference type="NCBI Taxonomy" id="332175"/>
    <lineage>
        <taxon>Bacteria</taxon>
        <taxon>Pseudomonadati</taxon>
        <taxon>Thermodesulfobacteriota</taxon>
        <taxon>Desulfobacteria</taxon>
        <taxon>Desulfobacterales</taxon>
        <taxon>Desulfosalsimonadaceae</taxon>
        <taxon>Desulfosalsimonas</taxon>
    </lineage>
</organism>
<comment type="subcellular location">
    <subcellularLocation>
        <location evidence="1">Cell outer membrane</location>
    </subcellularLocation>
</comment>
<dbReference type="AlphaFoldDB" id="A0A7W0HLB2"/>
<keyword evidence="2" id="KW-0472">Membrane</keyword>
<accession>A0A7W0HLB2</accession>
<dbReference type="InterPro" id="IPR010917">
    <property type="entry name" value="TonB_rcpt_CS"/>
</dbReference>
<proteinExistence type="predicted"/>
<dbReference type="Gene3D" id="2.40.170.20">
    <property type="entry name" value="TonB-dependent receptor, beta-barrel domain"/>
    <property type="match status" value="1"/>
</dbReference>
<dbReference type="RefSeq" id="WP_181551764.1">
    <property type="nucleotide sequence ID" value="NZ_JACDUS010000007.1"/>
</dbReference>
<dbReference type="InterPro" id="IPR036942">
    <property type="entry name" value="Beta-barrel_TonB_sf"/>
</dbReference>
<evidence type="ECO:0000256" key="1">
    <source>
        <dbReference type="ARBA" id="ARBA00004442"/>
    </source>
</evidence>
<evidence type="ECO:0000256" key="2">
    <source>
        <dbReference type="ARBA" id="ARBA00023136"/>
    </source>
</evidence>
<evidence type="ECO:0000313" key="4">
    <source>
        <dbReference type="EMBL" id="MBA2882110.1"/>
    </source>
</evidence>
<comment type="caution">
    <text evidence="4">The sequence shown here is derived from an EMBL/GenBank/DDBJ whole genome shotgun (WGS) entry which is preliminary data.</text>
</comment>
<evidence type="ECO:0000313" key="5">
    <source>
        <dbReference type="Proteomes" id="UP000525298"/>
    </source>
</evidence>
<reference evidence="4 5" key="1">
    <citation type="submission" date="2020-07" db="EMBL/GenBank/DDBJ databases">
        <title>Genomic Encyclopedia of Type Strains, Phase IV (KMG-IV): sequencing the most valuable type-strain genomes for metagenomic binning, comparative biology and taxonomic classification.</title>
        <authorList>
            <person name="Goeker M."/>
        </authorList>
    </citation>
    <scope>NUCLEOTIDE SEQUENCE [LARGE SCALE GENOMIC DNA]</scope>
    <source>
        <strain evidence="4 5">DSM 17721</strain>
    </source>
</reference>
<sequence>MQKTQAFFKYGDEDSMEYEYDPQMEQAWAFRLLHGLRGKYRLWKGYLTMAVDNVFDEDVEINGNKETDNYIYYGMPRFFKTGYEIAF</sequence>
<dbReference type="SUPFAM" id="SSF56935">
    <property type="entry name" value="Porins"/>
    <property type="match status" value="1"/>
</dbReference>
<evidence type="ECO:0000256" key="3">
    <source>
        <dbReference type="ARBA" id="ARBA00023237"/>
    </source>
</evidence>
<keyword evidence="3" id="KW-0998">Cell outer membrane</keyword>
<dbReference type="PROSITE" id="PS01156">
    <property type="entry name" value="TONB_DEPENDENT_REC_2"/>
    <property type="match status" value="1"/>
</dbReference>